<feature type="active site" description="Charge relay system" evidence="2">
    <location>
        <position position="305"/>
    </location>
</feature>
<dbReference type="GO" id="GO:0016787">
    <property type="term" value="F:hydrolase activity"/>
    <property type="evidence" value="ECO:0007669"/>
    <property type="project" value="UniProtKB-KW"/>
</dbReference>
<proteinExistence type="inferred from homology"/>
<dbReference type="RefSeq" id="WP_068832879.1">
    <property type="nucleotide sequence ID" value="NZ_JBHSMX010000065.1"/>
</dbReference>
<keyword evidence="1 2" id="KW-0378">Hydrolase</keyword>
<organism evidence="3 4">
    <name type="scientific">Polaromonas jejuensis</name>
    <dbReference type="NCBI Taxonomy" id="457502"/>
    <lineage>
        <taxon>Bacteria</taxon>
        <taxon>Pseudomonadati</taxon>
        <taxon>Pseudomonadota</taxon>
        <taxon>Betaproteobacteria</taxon>
        <taxon>Burkholderiales</taxon>
        <taxon>Comamonadaceae</taxon>
        <taxon>Polaromonas</taxon>
    </lineage>
</organism>
<comment type="caution">
    <text evidence="3">The sequence shown here is derived from an EMBL/GenBank/DDBJ whole genome shotgun (WGS) entry which is preliminary data.</text>
</comment>
<evidence type="ECO:0000256" key="2">
    <source>
        <dbReference type="HAMAP-Rule" id="MF_01906"/>
    </source>
</evidence>
<dbReference type="PIRSF" id="PIRSF011409">
    <property type="entry name" value="HObutyrate_olig_hydrol"/>
    <property type="match status" value="1"/>
</dbReference>
<comment type="pathway">
    <text evidence="2">Lipid metabolism; butanoate metabolism.</text>
</comment>
<comment type="subcellular location">
    <subcellularLocation>
        <location evidence="2">Secreted</location>
    </subcellularLocation>
</comment>
<evidence type="ECO:0000256" key="1">
    <source>
        <dbReference type="ARBA" id="ARBA00022801"/>
    </source>
</evidence>
<gene>
    <name evidence="3" type="ORF">ACFPP7_21025</name>
</gene>
<dbReference type="Proteomes" id="UP001596084">
    <property type="component" value="Unassembled WGS sequence"/>
</dbReference>
<evidence type="ECO:0000313" key="3">
    <source>
        <dbReference type="EMBL" id="MFC5523376.1"/>
    </source>
</evidence>
<feature type="signal peptide" evidence="2">
    <location>
        <begin position="1"/>
        <end position="17"/>
    </location>
</feature>
<dbReference type="Pfam" id="PF10605">
    <property type="entry name" value="3HBOH"/>
    <property type="match status" value="1"/>
</dbReference>
<name>A0ABW0QFJ8_9BURK</name>
<sequence precursor="true">MKFFSHTLAISSLSVLAACASGSGSPLADNTKPGFIQGSITKTVYDGVSNDLLTAGLGKSGLQAASPPAFADPNNPTANELRTRAIYNNYRALVDVTPQGGYGVLYGPNVNAVGVAGTGEGRIAGEEYLSYADDGTGRLNVTLMVQIPGTFNPAAPCIITATSSGSRGVYGAIATAGEWGLKNGCAVAYTDKGSGNGAHDLQNNRVSLMDGRMAPADAAGKASQFTSELGVAELAAFNTATPNRFAFKHAHSRQNPEKDWGLNTLQAVQFAFYVLNEKFGPLKGDGRRQQSLVPGNTIVIASSVSNGAGAALAAAEQDTEGWIGGVAVAEPQIQVTPNAALTIRRGATIQASTGLGLLDMVTIANLYQPCAALSAAVAAAPALSFVNATRAQARCTSLRAKGLLAGNTLPEQADESLARLRANGWEPESDLFHASHYAFAVPAVAVTYAQAYAKASVRDNLCGLSFGATDAAGLPTTPAAASAVQLFASGNGIPATGGVNIINNHSVGGPLLDGASTSVSTGAKDFNIDAALCMRSLLTGADSASVTTQNSIRQVRRSGNLHGKPAVIVHGRSDTLEPVNHTSRPYYGINQLVEGAASKLRYYEVTNAQHFDAFIGNAAFAGYDTRLVPLHVYLGRALDLMLAHLRSGTPLPPSQVVRTMPRGGTPGAAPAITAANVPPIAVNPAGNNTIGFASGVLSIPD</sequence>
<keyword evidence="2" id="KW-0964">Secreted</keyword>
<keyword evidence="2" id="KW-0732">Signal</keyword>
<protein>
    <recommendedName>
        <fullName evidence="2">D-(-)-3-hydroxybutyrate oligomer hydrolase</fullName>
        <shortName evidence="2">3HB-oligomer hydrolase</shortName>
        <shortName evidence="2">3HBOH</shortName>
        <ecNumber evidence="2">3.1.1.22</ecNumber>
    </recommendedName>
</protein>
<dbReference type="EC" id="3.1.1.22" evidence="2"/>
<evidence type="ECO:0000313" key="4">
    <source>
        <dbReference type="Proteomes" id="UP001596084"/>
    </source>
</evidence>
<keyword evidence="4" id="KW-1185">Reference proteome</keyword>
<comment type="function">
    <text evidence="2">Participates in the degradation of poly-3-hydroxybutyrate (PHB). It works downstream of poly(3-hydroxybutyrate) depolymerase, hydrolyzing D(-)-3-hydroxybutyrate oligomers of various length (3HB-oligomers) into 3HB-monomers.</text>
</comment>
<dbReference type="InterPro" id="IPR016582">
    <property type="entry name" value="OHBut_olig_hydro_put"/>
</dbReference>
<comment type="catalytic activity">
    <reaction evidence="2">
        <text>(3R)-hydroxybutanoate dimer + H2O = 2 (R)-3-hydroxybutanoate + H(+)</text>
        <dbReference type="Rhea" id="RHEA:10172"/>
        <dbReference type="ChEBI" id="CHEBI:10979"/>
        <dbReference type="ChEBI" id="CHEBI:10983"/>
        <dbReference type="ChEBI" id="CHEBI:15377"/>
        <dbReference type="ChEBI" id="CHEBI:15378"/>
        <dbReference type="EC" id="3.1.1.22"/>
    </reaction>
</comment>
<feature type="chain" id="PRO_5044928346" description="D-(-)-3-hydroxybutyrate oligomer hydrolase" evidence="2">
    <location>
        <begin position="18"/>
        <end position="701"/>
    </location>
</feature>
<dbReference type="EMBL" id="JBHSMX010000065">
    <property type="protein sequence ID" value="MFC5523376.1"/>
    <property type="molecule type" value="Genomic_DNA"/>
</dbReference>
<reference evidence="4" key="1">
    <citation type="journal article" date="2019" name="Int. J. Syst. Evol. Microbiol.">
        <title>The Global Catalogue of Microorganisms (GCM) 10K type strain sequencing project: providing services to taxonomists for standard genome sequencing and annotation.</title>
        <authorList>
            <consortium name="The Broad Institute Genomics Platform"/>
            <consortium name="The Broad Institute Genome Sequencing Center for Infectious Disease"/>
            <person name="Wu L."/>
            <person name="Ma J."/>
        </authorList>
    </citation>
    <scope>NUCLEOTIDE SEQUENCE [LARGE SCALE GENOMIC DNA]</scope>
    <source>
        <strain evidence="4">CGMCC 4.7277</strain>
    </source>
</reference>
<comment type="similarity">
    <text evidence="2">Belongs to the D-(-)-3-hydroxybutyrate oligomer hydrolase family.</text>
</comment>
<dbReference type="HAMAP" id="MF_01906">
    <property type="entry name" value="3HBOH"/>
    <property type="match status" value="1"/>
</dbReference>
<dbReference type="PROSITE" id="PS51257">
    <property type="entry name" value="PROKAR_LIPOPROTEIN"/>
    <property type="match status" value="1"/>
</dbReference>
<accession>A0ABW0QFJ8</accession>